<keyword evidence="3" id="KW-1185">Reference proteome</keyword>
<dbReference type="EMBL" id="JAWDGP010003929">
    <property type="protein sequence ID" value="KAK3769426.1"/>
    <property type="molecule type" value="Genomic_DNA"/>
</dbReference>
<feature type="compositionally biased region" description="Polar residues" evidence="1">
    <location>
        <begin position="11"/>
        <end position="30"/>
    </location>
</feature>
<evidence type="ECO:0000313" key="2">
    <source>
        <dbReference type="EMBL" id="KAK3769426.1"/>
    </source>
</evidence>
<organism evidence="2 3">
    <name type="scientific">Elysia crispata</name>
    <name type="common">lettuce slug</name>
    <dbReference type="NCBI Taxonomy" id="231223"/>
    <lineage>
        <taxon>Eukaryota</taxon>
        <taxon>Metazoa</taxon>
        <taxon>Spiralia</taxon>
        <taxon>Lophotrochozoa</taxon>
        <taxon>Mollusca</taxon>
        <taxon>Gastropoda</taxon>
        <taxon>Heterobranchia</taxon>
        <taxon>Euthyneura</taxon>
        <taxon>Panpulmonata</taxon>
        <taxon>Sacoglossa</taxon>
        <taxon>Placobranchoidea</taxon>
        <taxon>Plakobranchidae</taxon>
        <taxon>Elysia</taxon>
    </lineage>
</organism>
<evidence type="ECO:0000313" key="3">
    <source>
        <dbReference type="Proteomes" id="UP001283361"/>
    </source>
</evidence>
<comment type="caution">
    <text evidence="2">The sequence shown here is derived from an EMBL/GenBank/DDBJ whole genome shotgun (WGS) entry which is preliminary data.</text>
</comment>
<proteinExistence type="predicted"/>
<gene>
    <name evidence="2" type="ORF">RRG08_067141</name>
</gene>
<dbReference type="Proteomes" id="UP001283361">
    <property type="component" value="Unassembled WGS sequence"/>
</dbReference>
<feature type="region of interest" description="Disordered" evidence="1">
    <location>
        <begin position="1"/>
        <end position="56"/>
    </location>
</feature>
<feature type="compositionally biased region" description="Basic residues" evidence="1">
    <location>
        <begin position="1"/>
        <end position="10"/>
    </location>
</feature>
<accession>A0AAE1DG85</accession>
<dbReference type="AlphaFoldDB" id="A0AAE1DG85"/>
<name>A0AAE1DG85_9GAST</name>
<sequence>MSRRRRHRGSKTNTRSVQSLSPEVSINTSPIGAGRSDAAEDEEPSYNFKTSEDGGKDQLRAHLTHFTSLFSPPLDLSKRQSTIEDRERKKAFFTHLNCQPLKEGRKKKEDFFQEASKIPKNPVAARPYPGDREKSWFIAVNQSPHLAGEELENLSLLFDPTDPGQTTTTTTDHCDASRLVRHELRSEGNPNLL</sequence>
<reference evidence="2" key="1">
    <citation type="journal article" date="2023" name="G3 (Bethesda)">
        <title>A reference genome for the long-term kleptoplast-retaining sea slug Elysia crispata morphotype clarki.</title>
        <authorList>
            <person name="Eastman K.E."/>
            <person name="Pendleton A.L."/>
            <person name="Shaikh M.A."/>
            <person name="Suttiyut T."/>
            <person name="Ogas R."/>
            <person name="Tomko P."/>
            <person name="Gavelis G."/>
            <person name="Widhalm J.R."/>
            <person name="Wisecaver J.H."/>
        </authorList>
    </citation>
    <scope>NUCLEOTIDE SEQUENCE</scope>
    <source>
        <strain evidence="2">ECLA1</strain>
    </source>
</reference>
<evidence type="ECO:0000256" key="1">
    <source>
        <dbReference type="SAM" id="MobiDB-lite"/>
    </source>
</evidence>
<protein>
    <submittedName>
        <fullName evidence="2">Uncharacterized protein</fullName>
    </submittedName>
</protein>